<dbReference type="InterPro" id="IPR038610">
    <property type="entry name" value="FliK-like_C_sf"/>
</dbReference>
<dbReference type="EMBL" id="CP013729">
    <property type="protein sequence ID" value="ALV07980.1"/>
    <property type="molecule type" value="Genomic_DNA"/>
</dbReference>
<dbReference type="PANTHER" id="PTHR37533">
    <property type="entry name" value="FLAGELLAR HOOK-LENGTH CONTROL PROTEIN"/>
    <property type="match status" value="1"/>
</dbReference>
<feature type="compositionally biased region" description="Low complexity" evidence="1">
    <location>
        <begin position="458"/>
        <end position="475"/>
    </location>
</feature>
<feature type="compositionally biased region" description="Basic and acidic residues" evidence="1">
    <location>
        <begin position="30"/>
        <end position="61"/>
    </location>
</feature>
<name>A0A0U3MKG2_9BURK</name>
<feature type="compositionally biased region" description="Basic and acidic residues" evidence="1">
    <location>
        <begin position="71"/>
        <end position="80"/>
    </location>
</feature>
<dbReference type="AlphaFoldDB" id="A0A0U3MKG2"/>
<feature type="compositionally biased region" description="Low complexity" evidence="1">
    <location>
        <begin position="172"/>
        <end position="181"/>
    </location>
</feature>
<dbReference type="KEGG" id="rdp:RD2015_3523"/>
<keyword evidence="4" id="KW-1185">Reference proteome</keyword>
<feature type="region of interest" description="Disordered" evidence="1">
    <location>
        <begin position="162"/>
        <end position="181"/>
    </location>
</feature>
<feature type="region of interest" description="Disordered" evidence="1">
    <location>
        <begin position="13"/>
        <end position="122"/>
    </location>
</feature>
<organism evidence="3 4">
    <name type="scientific">Roseateles depolymerans</name>
    <dbReference type="NCBI Taxonomy" id="76731"/>
    <lineage>
        <taxon>Bacteria</taxon>
        <taxon>Pseudomonadati</taxon>
        <taxon>Pseudomonadota</taxon>
        <taxon>Betaproteobacteria</taxon>
        <taxon>Burkholderiales</taxon>
        <taxon>Sphaerotilaceae</taxon>
        <taxon>Roseateles</taxon>
    </lineage>
</organism>
<dbReference type="RefSeq" id="WP_170156599.1">
    <property type="nucleotide sequence ID" value="NZ_CP013729.1"/>
</dbReference>
<sequence>MNTMTPFAVAQATAGRGAAADLSRVPPARETLRETAREVQPERALRADREADTARETRRGFSEAMAQQRRAVSEDRDSDAARGAARTQTHETSPVGSDVPVASSAQAEQAPPPAALPIPSAAADPSAQEALAQAVASLLDGTAPASSAVTALADTLAADGTNAAAPSDVEGSSDAADAAQDPSSNAALSAWLLPTLLPTVMPPAPALGPAAAAFLNGQGASANAAPASGNNEAGAGASALLSGAVAADAAQLLSLKAQTADERFADTPAIRAADASTSTDTSAWAGLQRWSAAMMDASSAALWPTPASARSVSDHTLTLPDQRQDWRSSLMQALGDRLQLQAVQRSEQARLHLMPPQLGRIEIDIRQQGGALQVQLSATHDEVRQQLRQIAEPLRQDLVQRHTGDVSVQVASGAQAAGDGRGRDGAAGGQAGQGQTGQGQPRDAQRQPGRALTDDARGAAGAFGDALAGQAQAQV</sequence>
<gene>
    <name evidence="3" type="ORF">RD2015_3523</name>
</gene>
<evidence type="ECO:0000313" key="4">
    <source>
        <dbReference type="Proteomes" id="UP000060699"/>
    </source>
</evidence>
<dbReference type="Proteomes" id="UP000060699">
    <property type="component" value="Chromosome"/>
</dbReference>
<proteinExistence type="predicted"/>
<evidence type="ECO:0000313" key="3">
    <source>
        <dbReference type="EMBL" id="ALV07980.1"/>
    </source>
</evidence>
<dbReference type="CDD" id="cd17470">
    <property type="entry name" value="T3SS_Flik_C"/>
    <property type="match status" value="1"/>
</dbReference>
<reference evidence="3 4" key="1">
    <citation type="submission" date="2015-12" db="EMBL/GenBank/DDBJ databases">
        <title>Complete genome of Roseateles depolymerans KCTC 42856.</title>
        <authorList>
            <person name="Kim K.M."/>
        </authorList>
    </citation>
    <scope>NUCLEOTIDE SEQUENCE [LARGE SCALE GENOMIC DNA]</scope>
    <source>
        <strain evidence="3 4">KCTC 42856</strain>
    </source>
</reference>
<feature type="compositionally biased region" description="Gly residues" evidence="1">
    <location>
        <begin position="425"/>
        <end position="437"/>
    </location>
</feature>
<dbReference type="STRING" id="76731.RD2015_3523"/>
<dbReference type="PANTHER" id="PTHR37533:SF2">
    <property type="entry name" value="FLAGELLAR HOOK-LENGTH CONTROL PROTEIN"/>
    <property type="match status" value="1"/>
</dbReference>
<feature type="compositionally biased region" description="Low complexity" evidence="1">
    <location>
        <begin position="100"/>
        <end position="109"/>
    </location>
</feature>
<evidence type="ECO:0000256" key="1">
    <source>
        <dbReference type="SAM" id="MobiDB-lite"/>
    </source>
</evidence>
<feature type="region of interest" description="Disordered" evidence="1">
    <location>
        <begin position="411"/>
        <end position="475"/>
    </location>
</feature>
<evidence type="ECO:0000259" key="2">
    <source>
        <dbReference type="Pfam" id="PF02120"/>
    </source>
</evidence>
<feature type="domain" description="Flagellar hook-length control protein-like C-terminal" evidence="2">
    <location>
        <begin position="336"/>
        <end position="415"/>
    </location>
</feature>
<dbReference type="InterPro" id="IPR021136">
    <property type="entry name" value="Flagellar_hook_control-like_C"/>
</dbReference>
<dbReference type="Pfam" id="PF02120">
    <property type="entry name" value="Flg_hook"/>
    <property type="match status" value="1"/>
</dbReference>
<dbReference type="InterPro" id="IPR052563">
    <property type="entry name" value="FliK"/>
</dbReference>
<accession>A0A0U3MKG2</accession>
<dbReference type="Gene3D" id="3.30.750.140">
    <property type="match status" value="1"/>
</dbReference>
<protein>
    <recommendedName>
        <fullName evidence="2">Flagellar hook-length control protein-like C-terminal domain-containing protein</fullName>
    </recommendedName>
</protein>